<dbReference type="GO" id="GO:0006285">
    <property type="term" value="P:base-excision repair, AP site formation"/>
    <property type="evidence" value="ECO:0007669"/>
    <property type="project" value="TreeGrafter"/>
</dbReference>
<evidence type="ECO:0000313" key="7">
    <source>
        <dbReference type="Proteomes" id="UP000027586"/>
    </source>
</evidence>
<dbReference type="SUPFAM" id="SSF48150">
    <property type="entry name" value="DNA-glycosylase"/>
    <property type="match status" value="1"/>
</dbReference>
<dbReference type="Proteomes" id="UP000027586">
    <property type="component" value="Unassembled WGS sequence"/>
</dbReference>
<comment type="caution">
    <text evidence="6">The sequence shown here is derived from an EMBL/GenBank/DDBJ whole genome shotgun (WGS) entry which is preliminary data.</text>
</comment>
<sequence>MQQARRSTRLASLPTIDYYAKHTYEKTANRVVKRTKHAATVTAKRKKIPKDTKQPQNQHRTNEVVETGPTAMVEGGVVVRTFSMEEAVGHLRKVDPQLGQLMTDKEIANFVQRVQNADSSNPFRELATSIIYQQIGGNVAKILGERFVKLFDPPKDHHPRWFPTPEMVWEKPVETLKTAGLSTRKAEYIRGLAEKFINKTITMELLSTLSDEELSKLLCSVRGIGPWTVHMYLMLNLGHPDILPVTDLGVRKGVALHFGLKEKLPTPKQMQELTEHWRPYRSVGSWFMWKKVDVETWADV</sequence>
<dbReference type="CDD" id="cd00056">
    <property type="entry name" value="ENDO3c"/>
    <property type="match status" value="1"/>
</dbReference>
<evidence type="ECO:0000256" key="4">
    <source>
        <dbReference type="SAM" id="MobiDB-lite"/>
    </source>
</evidence>
<dbReference type="InterPro" id="IPR003265">
    <property type="entry name" value="HhH-GPD_domain"/>
</dbReference>
<dbReference type="GO" id="GO:0008725">
    <property type="term" value="F:DNA-3-methyladenine glycosylase activity"/>
    <property type="evidence" value="ECO:0007669"/>
    <property type="project" value="TreeGrafter"/>
</dbReference>
<dbReference type="SMART" id="SM00478">
    <property type="entry name" value="ENDO3c"/>
    <property type="match status" value="1"/>
</dbReference>
<comment type="similarity">
    <text evidence="1">Belongs to the alkylbase DNA glycosidase AlkA family.</text>
</comment>
<keyword evidence="7" id="KW-1185">Reference proteome</keyword>
<dbReference type="InterPro" id="IPR051912">
    <property type="entry name" value="Alkylbase_DNA_Glycosylase/TA"/>
</dbReference>
<feature type="domain" description="HhH-GPD" evidence="5">
    <location>
        <begin position="131"/>
        <end position="293"/>
    </location>
</feature>
<gene>
    <name evidence="6" type="ORF">LCOR_11149.1</name>
</gene>
<keyword evidence="3" id="KW-0234">DNA repair</keyword>
<dbReference type="VEuPathDB" id="FungiDB:LCOR_11149.1"/>
<evidence type="ECO:0000256" key="1">
    <source>
        <dbReference type="ARBA" id="ARBA00010817"/>
    </source>
</evidence>
<reference evidence="6" key="1">
    <citation type="submission" date="2013-08" db="EMBL/GenBank/DDBJ databases">
        <title>Gene expansion shapes genome architecture in the human pathogen Lichtheimia corymbifera: an evolutionary genomics analysis in the ancient terrestrial Mucorales (Mucoromycotina).</title>
        <authorList>
            <person name="Schwartze V.U."/>
            <person name="Winter S."/>
            <person name="Shelest E."/>
            <person name="Marcet-Houben M."/>
            <person name="Horn F."/>
            <person name="Wehner S."/>
            <person name="Hoffmann K."/>
            <person name="Riege K."/>
            <person name="Sammeth M."/>
            <person name="Nowrousian M."/>
            <person name="Valiante V."/>
            <person name="Linde J."/>
            <person name="Jacobsen I.D."/>
            <person name="Marz M."/>
            <person name="Brakhage A.A."/>
            <person name="Gabaldon T."/>
            <person name="Bocker S."/>
            <person name="Voigt K."/>
        </authorList>
    </citation>
    <scope>NUCLEOTIDE SEQUENCE [LARGE SCALE GENOMIC DNA]</scope>
    <source>
        <strain evidence="6">FSU 9682</strain>
    </source>
</reference>
<dbReference type="GO" id="GO:0005634">
    <property type="term" value="C:nucleus"/>
    <property type="evidence" value="ECO:0007669"/>
    <property type="project" value="TreeGrafter"/>
</dbReference>
<dbReference type="Gene3D" id="1.10.1670.40">
    <property type="match status" value="1"/>
</dbReference>
<accession>A0A068SGG4</accession>
<dbReference type="OrthoDB" id="415889at2759"/>
<dbReference type="FunFam" id="1.10.340.30:FF:000004">
    <property type="entry name" value="DNA-3-methyladenine glycosylase II"/>
    <property type="match status" value="1"/>
</dbReference>
<dbReference type="GO" id="GO:0006307">
    <property type="term" value="P:DNA alkylation repair"/>
    <property type="evidence" value="ECO:0007669"/>
    <property type="project" value="TreeGrafter"/>
</dbReference>
<feature type="compositionally biased region" description="Basic residues" evidence="4">
    <location>
        <begin position="37"/>
        <end position="48"/>
    </location>
</feature>
<dbReference type="AlphaFoldDB" id="A0A068SGG4"/>
<feature type="region of interest" description="Disordered" evidence="4">
    <location>
        <begin position="37"/>
        <end position="61"/>
    </location>
</feature>
<keyword evidence="2" id="KW-0227">DNA damage</keyword>
<dbReference type="PANTHER" id="PTHR43003">
    <property type="entry name" value="DNA-3-METHYLADENINE GLYCOSYLASE"/>
    <property type="match status" value="1"/>
</dbReference>
<dbReference type="InterPro" id="IPR011257">
    <property type="entry name" value="DNA_glycosylase"/>
</dbReference>
<proteinExistence type="inferred from homology"/>
<dbReference type="PANTHER" id="PTHR43003:SF5">
    <property type="entry name" value="DNA-3-METHYLADENINE GLYCOSYLASE"/>
    <property type="match status" value="1"/>
</dbReference>
<evidence type="ECO:0000259" key="5">
    <source>
        <dbReference type="SMART" id="SM00478"/>
    </source>
</evidence>
<dbReference type="GO" id="GO:0032131">
    <property type="term" value="F:alkylated DNA binding"/>
    <property type="evidence" value="ECO:0007669"/>
    <property type="project" value="TreeGrafter"/>
</dbReference>
<dbReference type="GO" id="GO:0032993">
    <property type="term" value="C:protein-DNA complex"/>
    <property type="evidence" value="ECO:0007669"/>
    <property type="project" value="TreeGrafter"/>
</dbReference>
<evidence type="ECO:0000256" key="2">
    <source>
        <dbReference type="ARBA" id="ARBA00022763"/>
    </source>
</evidence>
<dbReference type="STRING" id="1263082.A0A068SGG4"/>
<name>A0A068SGG4_9FUNG</name>
<evidence type="ECO:0000313" key="6">
    <source>
        <dbReference type="EMBL" id="CDH60366.1"/>
    </source>
</evidence>
<organism evidence="6 7">
    <name type="scientific">Lichtheimia corymbifera JMRC:FSU:9682</name>
    <dbReference type="NCBI Taxonomy" id="1263082"/>
    <lineage>
        <taxon>Eukaryota</taxon>
        <taxon>Fungi</taxon>
        <taxon>Fungi incertae sedis</taxon>
        <taxon>Mucoromycota</taxon>
        <taxon>Mucoromycotina</taxon>
        <taxon>Mucoromycetes</taxon>
        <taxon>Mucorales</taxon>
        <taxon>Lichtheimiaceae</taxon>
        <taxon>Lichtheimia</taxon>
    </lineage>
</organism>
<dbReference type="Pfam" id="PF00730">
    <property type="entry name" value="HhH-GPD"/>
    <property type="match status" value="1"/>
</dbReference>
<evidence type="ECO:0000256" key="3">
    <source>
        <dbReference type="ARBA" id="ARBA00023204"/>
    </source>
</evidence>
<dbReference type="Gene3D" id="1.10.340.30">
    <property type="entry name" value="Hypothetical protein, domain 2"/>
    <property type="match status" value="1"/>
</dbReference>
<protein>
    <submittedName>
        <fullName evidence="6">Dna-3-methyladenine glycosylase 1-like</fullName>
    </submittedName>
</protein>
<dbReference type="EMBL" id="CBTN010000090">
    <property type="protein sequence ID" value="CDH60366.1"/>
    <property type="molecule type" value="Genomic_DNA"/>
</dbReference>
<dbReference type="GO" id="GO:0043916">
    <property type="term" value="F:DNA-7-methylguanine glycosylase activity"/>
    <property type="evidence" value="ECO:0007669"/>
    <property type="project" value="TreeGrafter"/>
</dbReference>